<sequence>MIILDNKLVYLTKINICWNCYVQLLIFNKKIFLLIFELLV</sequence>
<proteinExistence type="predicted"/>
<reference evidence="1 2" key="1">
    <citation type="submission" date="2013-06" db="EMBL/GenBank/DDBJ databases">
        <authorList>
            <person name="Weinstock G."/>
            <person name="Sodergren E."/>
            <person name="Lobos E.A."/>
            <person name="Fulton L."/>
            <person name="Fulton R."/>
            <person name="Courtney L."/>
            <person name="Fronick C."/>
            <person name="O'Laughlin M."/>
            <person name="Godfrey J."/>
            <person name="Wilson R.M."/>
            <person name="Miner T."/>
            <person name="Farmer C."/>
            <person name="Delehaunty K."/>
            <person name="Cordes M."/>
            <person name="Minx P."/>
            <person name="Tomlinson C."/>
            <person name="Chen J."/>
            <person name="Wollam A."/>
            <person name="Pepin K.H."/>
            <person name="Bhonagiri V."/>
            <person name="Zhang X."/>
            <person name="Warren W."/>
            <person name="Mitreva M."/>
            <person name="Mardis E.R."/>
            <person name="Wilson R.K."/>
        </authorList>
    </citation>
    <scope>NUCLEOTIDE SEQUENCE [LARGE SCALE GENOMIC DNA]</scope>
    <source>
        <strain evidence="1 2">W1703</strain>
    </source>
</reference>
<dbReference type="EMBL" id="AWVA01000127">
    <property type="protein sequence ID" value="ERJ73670.1"/>
    <property type="molecule type" value="Genomic_DNA"/>
</dbReference>
<organism evidence="1 2">
    <name type="scientific">Streptococcus sobrinus W1703</name>
    <dbReference type="NCBI Taxonomy" id="1227275"/>
    <lineage>
        <taxon>Bacteria</taxon>
        <taxon>Bacillati</taxon>
        <taxon>Bacillota</taxon>
        <taxon>Bacilli</taxon>
        <taxon>Lactobacillales</taxon>
        <taxon>Streptococcaceae</taxon>
        <taxon>Streptococcus</taxon>
    </lineage>
</organism>
<accession>U2J1P3</accession>
<dbReference type="AlphaFoldDB" id="U2J1P3"/>
<comment type="caution">
    <text evidence="1">The sequence shown here is derived from an EMBL/GenBank/DDBJ whole genome shotgun (WGS) entry which is preliminary data.</text>
</comment>
<dbReference type="HOGENOM" id="CLU_3297427_0_0_9"/>
<gene>
    <name evidence="1" type="ORF">HMPREF1557_02242</name>
</gene>
<evidence type="ECO:0000313" key="1">
    <source>
        <dbReference type="EMBL" id="ERJ73670.1"/>
    </source>
</evidence>
<protein>
    <submittedName>
        <fullName evidence="1">Uncharacterized protein</fullName>
    </submittedName>
</protein>
<evidence type="ECO:0000313" key="2">
    <source>
        <dbReference type="Proteomes" id="UP000016617"/>
    </source>
</evidence>
<dbReference type="Proteomes" id="UP000016617">
    <property type="component" value="Unassembled WGS sequence"/>
</dbReference>
<name>U2J1P3_9STRE</name>